<evidence type="ECO:0000313" key="2">
    <source>
        <dbReference type="Proteomes" id="UP001458880"/>
    </source>
</evidence>
<accession>A0AAW1K3F6</accession>
<organism evidence="1 2">
    <name type="scientific">Popillia japonica</name>
    <name type="common">Japanese beetle</name>
    <dbReference type="NCBI Taxonomy" id="7064"/>
    <lineage>
        <taxon>Eukaryota</taxon>
        <taxon>Metazoa</taxon>
        <taxon>Ecdysozoa</taxon>
        <taxon>Arthropoda</taxon>
        <taxon>Hexapoda</taxon>
        <taxon>Insecta</taxon>
        <taxon>Pterygota</taxon>
        <taxon>Neoptera</taxon>
        <taxon>Endopterygota</taxon>
        <taxon>Coleoptera</taxon>
        <taxon>Polyphaga</taxon>
        <taxon>Scarabaeiformia</taxon>
        <taxon>Scarabaeidae</taxon>
        <taxon>Rutelinae</taxon>
        <taxon>Popillia</taxon>
    </lineage>
</organism>
<gene>
    <name evidence="1" type="ORF">QE152_g24966</name>
</gene>
<dbReference type="AlphaFoldDB" id="A0AAW1K3F6"/>
<dbReference type="EMBL" id="JASPKY010000265">
    <property type="protein sequence ID" value="KAK9712303.1"/>
    <property type="molecule type" value="Genomic_DNA"/>
</dbReference>
<reference evidence="1 2" key="1">
    <citation type="journal article" date="2024" name="BMC Genomics">
        <title>De novo assembly and annotation of Popillia japonica's genome with initial clues to its potential as an invasive pest.</title>
        <authorList>
            <person name="Cucini C."/>
            <person name="Boschi S."/>
            <person name="Funari R."/>
            <person name="Cardaioli E."/>
            <person name="Iannotti N."/>
            <person name="Marturano G."/>
            <person name="Paoli F."/>
            <person name="Bruttini M."/>
            <person name="Carapelli A."/>
            <person name="Frati F."/>
            <person name="Nardi F."/>
        </authorList>
    </citation>
    <scope>NUCLEOTIDE SEQUENCE [LARGE SCALE GENOMIC DNA]</scope>
    <source>
        <strain evidence="1">DMR45628</strain>
    </source>
</reference>
<keyword evidence="2" id="KW-1185">Reference proteome</keyword>
<sequence>MLPGTQRVKAQLARYMLSVSNGSVYILIPISTYFERTLVERDDVIAETKKKLKLWFQQMLPGTQRVKAQLARYMLSVSNGSVYILIPISTYFERTLVERDDVIAETVNTP</sequence>
<proteinExistence type="predicted"/>
<dbReference type="Proteomes" id="UP001458880">
    <property type="component" value="Unassembled WGS sequence"/>
</dbReference>
<comment type="caution">
    <text evidence="1">The sequence shown here is derived from an EMBL/GenBank/DDBJ whole genome shotgun (WGS) entry which is preliminary data.</text>
</comment>
<evidence type="ECO:0000313" key="1">
    <source>
        <dbReference type="EMBL" id="KAK9712303.1"/>
    </source>
</evidence>
<name>A0AAW1K3F6_POPJA</name>
<protein>
    <submittedName>
        <fullName evidence="1">Uncharacterized protein</fullName>
    </submittedName>
</protein>